<proteinExistence type="predicted"/>
<dbReference type="EMBL" id="JAAAIN010000612">
    <property type="protein sequence ID" value="KAG0312473.1"/>
    <property type="molecule type" value="Genomic_DNA"/>
</dbReference>
<dbReference type="Proteomes" id="UP000823405">
    <property type="component" value="Unassembled WGS sequence"/>
</dbReference>
<sequence length="55" mass="5853">MKIVQVVAVLALSAILCSARVCQDGSLVTDTICDVESVYVICAKYCTRVNPDGCD</sequence>
<feature type="chain" id="PRO_5040158653" evidence="1">
    <location>
        <begin position="20"/>
        <end position="55"/>
    </location>
</feature>
<evidence type="ECO:0000313" key="2">
    <source>
        <dbReference type="EMBL" id="KAG0312473.1"/>
    </source>
</evidence>
<name>A0A9P6R988_9FUNG</name>
<keyword evidence="1" id="KW-0732">Signal</keyword>
<reference evidence="2" key="1">
    <citation type="journal article" date="2020" name="Fungal Divers.">
        <title>Resolving the Mortierellaceae phylogeny through synthesis of multi-gene phylogenetics and phylogenomics.</title>
        <authorList>
            <person name="Vandepol N."/>
            <person name="Liber J."/>
            <person name="Desiro A."/>
            <person name="Na H."/>
            <person name="Kennedy M."/>
            <person name="Barry K."/>
            <person name="Grigoriev I.V."/>
            <person name="Miller A.N."/>
            <person name="O'Donnell K."/>
            <person name="Stajich J.E."/>
            <person name="Bonito G."/>
        </authorList>
    </citation>
    <scope>NUCLEOTIDE SEQUENCE</scope>
    <source>
        <strain evidence="2">NVP60</strain>
    </source>
</reference>
<feature type="signal peptide" evidence="1">
    <location>
        <begin position="1"/>
        <end position="19"/>
    </location>
</feature>
<organism evidence="2 3">
    <name type="scientific">Linnemannia gamsii</name>
    <dbReference type="NCBI Taxonomy" id="64522"/>
    <lineage>
        <taxon>Eukaryota</taxon>
        <taxon>Fungi</taxon>
        <taxon>Fungi incertae sedis</taxon>
        <taxon>Mucoromycota</taxon>
        <taxon>Mortierellomycotina</taxon>
        <taxon>Mortierellomycetes</taxon>
        <taxon>Mortierellales</taxon>
        <taxon>Mortierellaceae</taxon>
        <taxon>Linnemannia</taxon>
    </lineage>
</organism>
<comment type="caution">
    <text evidence="2">The sequence shown here is derived from an EMBL/GenBank/DDBJ whole genome shotgun (WGS) entry which is preliminary data.</text>
</comment>
<protein>
    <submittedName>
        <fullName evidence="2">Uncharacterized protein</fullName>
    </submittedName>
</protein>
<accession>A0A9P6R988</accession>
<dbReference type="AlphaFoldDB" id="A0A9P6R988"/>
<keyword evidence="3" id="KW-1185">Reference proteome</keyword>
<feature type="non-terminal residue" evidence="2">
    <location>
        <position position="55"/>
    </location>
</feature>
<evidence type="ECO:0000313" key="3">
    <source>
        <dbReference type="Proteomes" id="UP000823405"/>
    </source>
</evidence>
<evidence type="ECO:0000256" key="1">
    <source>
        <dbReference type="SAM" id="SignalP"/>
    </source>
</evidence>
<gene>
    <name evidence="2" type="ORF">BGZ97_011165</name>
</gene>